<evidence type="ECO:0000313" key="2">
    <source>
        <dbReference type="EMBL" id="KAF2712253.1"/>
    </source>
</evidence>
<dbReference type="AlphaFoldDB" id="A0A6G1KI02"/>
<reference evidence="2" key="1">
    <citation type="journal article" date="2020" name="Stud. Mycol.">
        <title>101 Dothideomycetes genomes: a test case for predicting lifestyles and emergence of pathogens.</title>
        <authorList>
            <person name="Haridas S."/>
            <person name="Albert R."/>
            <person name="Binder M."/>
            <person name="Bloem J."/>
            <person name="Labutti K."/>
            <person name="Salamov A."/>
            <person name="Andreopoulos B."/>
            <person name="Baker S."/>
            <person name="Barry K."/>
            <person name="Bills G."/>
            <person name="Bluhm B."/>
            <person name="Cannon C."/>
            <person name="Castanera R."/>
            <person name="Culley D."/>
            <person name="Daum C."/>
            <person name="Ezra D."/>
            <person name="Gonzalez J."/>
            <person name="Henrissat B."/>
            <person name="Kuo A."/>
            <person name="Liang C."/>
            <person name="Lipzen A."/>
            <person name="Lutzoni F."/>
            <person name="Magnuson J."/>
            <person name="Mondo S."/>
            <person name="Nolan M."/>
            <person name="Ohm R."/>
            <person name="Pangilinan J."/>
            <person name="Park H.-J."/>
            <person name="Ramirez L."/>
            <person name="Alfaro M."/>
            <person name="Sun H."/>
            <person name="Tritt A."/>
            <person name="Yoshinaga Y."/>
            <person name="Zwiers L.-H."/>
            <person name="Turgeon B."/>
            <person name="Goodwin S."/>
            <person name="Spatafora J."/>
            <person name="Crous P."/>
            <person name="Grigoriev I."/>
        </authorList>
    </citation>
    <scope>NUCLEOTIDE SEQUENCE</scope>
    <source>
        <strain evidence="2">CBS 279.74</strain>
    </source>
</reference>
<name>A0A6G1KI02_9PLEO</name>
<accession>A0A6G1KI02</accession>
<dbReference type="EMBL" id="MU005766">
    <property type="protein sequence ID" value="KAF2712253.1"/>
    <property type="molecule type" value="Genomic_DNA"/>
</dbReference>
<feature type="region of interest" description="Disordered" evidence="1">
    <location>
        <begin position="36"/>
        <end position="72"/>
    </location>
</feature>
<keyword evidence="3" id="KW-1185">Reference proteome</keyword>
<protein>
    <submittedName>
        <fullName evidence="2">Uncharacterized protein</fullName>
    </submittedName>
</protein>
<organism evidence="2 3">
    <name type="scientific">Pleomassaria siparia CBS 279.74</name>
    <dbReference type="NCBI Taxonomy" id="1314801"/>
    <lineage>
        <taxon>Eukaryota</taxon>
        <taxon>Fungi</taxon>
        <taxon>Dikarya</taxon>
        <taxon>Ascomycota</taxon>
        <taxon>Pezizomycotina</taxon>
        <taxon>Dothideomycetes</taxon>
        <taxon>Pleosporomycetidae</taxon>
        <taxon>Pleosporales</taxon>
        <taxon>Pleomassariaceae</taxon>
        <taxon>Pleomassaria</taxon>
    </lineage>
</organism>
<proteinExistence type="predicted"/>
<evidence type="ECO:0000256" key="1">
    <source>
        <dbReference type="SAM" id="MobiDB-lite"/>
    </source>
</evidence>
<evidence type="ECO:0000313" key="3">
    <source>
        <dbReference type="Proteomes" id="UP000799428"/>
    </source>
</evidence>
<sequence>MHSATSTALGESLGPFVISTFELSDPCCTTNPLASPSKRATAKKSGEHGAVAVITHARPSTLDSRLRKGAAT</sequence>
<gene>
    <name evidence="2" type="ORF">K504DRAFT_464335</name>
</gene>
<dbReference type="Proteomes" id="UP000799428">
    <property type="component" value="Unassembled WGS sequence"/>
</dbReference>